<keyword evidence="5 7" id="KW-1133">Transmembrane helix</keyword>
<dbReference type="InterPro" id="IPR011066">
    <property type="entry name" value="MscS_channel_C_sf"/>
</dbReference>
<dbReference type="SUPFAM" id="SSF82689">
    <property type="entry name" value="Mechanosensitive channel protein MscS (YggB), C-terminal domain"/>
    <property type="match status" value="1"/>
</dbReference>
<protein>
    <submittedName>
        <fullName evidence="12">Small-conductance mechanosensitive channel</fullName>
    </submittedName>
</protein>
<keyword evidence="13" id="KW-1185">Reference proteome</keyword>
<keyword evidence="4 7" id="KW-0812">Transmembrane</keyword>
<feature type="domain" description="Mechanosensitive ion channel MscS C-terminal" evidence="10">
    <location>
        <begin position="593"/>
        <end position="680"/>
    </location>
</feature>
<comment type="subcellular location">
    <subcellularLocation>
        <location evidence="1">Cell membrane</location>
        <topology evidence="1">Multi-pass membrane protein</topology>
    </subcellularLocation>
</comment>
<evidence type="ECO:0000256" key="2">
    <source>
        <dbReference type="ARBA" id="ARBA00008017"/>
    </source>
</evidence>
<comment type="similarity">
    <text evidence="2">Belongs to the MscS (TC 1.A.23) family.</text>
</comment>
<dbReference type="PANTHER" id="PTHR30460:SF0">
    <property type="entry name" value="MODERATE CONDUCTANCE MECHANOSENSITIVE CHANNEL YBIO"/>
    <property type="match status" value="1"/>
</dbReference>
<feature type="signal peptide" evidence="8">
    <location>
        <begin position="1"/>
        <end position="24"/>
    </location>
</feature>
<dbReference type="EMBL" id="JACHBK010000011">
    <property type="protein sequence ID" value="MBB5537968.1"/>
    <property type="molecule type" value="Genomic_DNA"/>
</dbReference>
<feature type="transmembrane region" description="Helical" evidence="7">
    <location>
        <begin position="204"/>
        <end position="223"/>
    </location>
</feature>
<feature type="transmembrane region" description="Helical" evidence="7">
    <location>
        <begin position="477"/>
        <end position="498"/>
    </location>
</feature>
<dbReference type="AlphaFoldDB" id="A0A7W8UEX6"/>
<evidence type="ECO:0000313" key="13">
    <source>
        <dbReference type="Proteomes" id="UP000585507"/>
    </source>
</evidence>
<dbReference type="InterPro" id="IPR049142">
    <property type="entry name" value="MS_channel_1st"/>
</dbReference>
<dbReference type="Pfam" id="PF21082">
    <property type="entry name" value="MS_channel_3rd"/>
    <property type="match status" value="1"/>
</dbReference>
<dbReference type="Pfam" id="PF00924">
    <property type="entry name" value="MS_channel_2nd"/>
    <property type="match status" value="1"/>
</dbReference>
<dbReference type="GO" id="GO:0005886">
    <property type="term" value="C:plasma membrane"/>
    <property type="evidence" value="ECO:0007669"/>
    <property type="project" value="UniProtKB-SubCell"/>
</dbReference>
<feature type="domain" description="Mechanosensitive ion channel MscS" evidence="9">
    <location>
        <begin position="523"/>
        <end position="587"/>
    </location>
</feature>
<dbReference type="Gene3D" id="3.30.70.100">
    <property type="match status" value="1"/>
</dbReference>
<feature type="chain" id="PRO_5030971824" evidence="8">
    <location>
        <begin position="25"/>
        <end position="720"/>
    </location>
</feature>
<evidence type="ECO:0000313" key="12">
    <source>
        <dbReference type="EMBL" id="MBB5537968.1"/>
    </source>
</evidence>
<dbReference type="InterPro" id="IPR011014">
    <property type="entry name" value="MscS_channel_TM-2"/>
</dbReference>
<evidence type="ECO:0000259" key="11">
    <source>
        <dbReference type="Pfam" id="PF21088"/>
    </source>
</evidence>
<evidence type="ECO:0000256" key="6">
    <source>
        <dbReference type="ARBA" id="ARBA00023136"/>
    </source>
</evidence>
<dbReference type="Pfam" id="PF21088">
    <property type="entry name" value="MS_channel_1st"/>
    <property type="match status" value="1"/>
</dbReference>
<feature type="transmembrane region" description="Helical" evidence="7">
    <location>
        <begin position="390"/>
        <end position="407"/>
    </location>
</feature>
<keyword evidence="3" id="KW-1003">Cell membrane</keyword>
<dbReference type="InterPro" id="IPR049278">
    <property type="entry name" value="MS_channel_C"/>
</dbReference>
<dbReference type="RefSeq" id="WP_018329760.1">
    <property type="nucleotide sequence ID" value="NZ_JACHBK010000011.1"/>
</dbReference>
<dbReference type="PANTHER" id="PTHR30460">
    <property type="entry name" value="MODERATE CONDUCTANCE MECHANOSENSITIVE CHANNEL YBIO"/>
    <property type="match status" value="1"/>
</dbReference>
<dbReference type="InterPro" id="IPR045276">
    <property type="entry name" value="YbiO_bact"/>
</dbReference>
<keyword evidence="8" id="KW-0732">Signal</keyword>
<feature type="transmembrane region" description="Helical" evidence="7">
    <location>
        <begin position="260"/>
        <end position="283"/>
    </location>
</feature>
<accession>A0A7W8UEX6</accession>
<dbReference type="InterPro" id="IPR006685">
    <property type="entry name" value="MscS_channel_2nd"/>
</dbReference>
<feature type="transmembrane region" description="Helical" evidence="7">
    <location>
        <begin position="427"/>
        <end position="444"/>
    </location>
</feature>
<dbReference type="Gene3D" id="2.30.30.60">
    <property type="match status" value="1"/>
</dbReference>
<comment type="caution">
    <text evidence="12">The sequence shown here is derived from an EMBL/GenBank/DDBJ whole genome shotgun (WGS) entry which is preliminary data.</text>
</comment>
<dbReference type="InterPro" id="IPR010920">
    <property type="entry name" value="LSM_dom_sf"/>
</dbReference>
<reference evidence="12 13" key="1">
    <citation type="submission" date="2020-08" db="EMBL/GenBank/DDBJ databases">
        <title>Genomic Encyclopedia of Type Strains, Phase IV (KMG-V): Genome sequencing to study the core and pangenomes of soil and plant-associated prokaryotes.</title>
        <authorList>
            <person name="Whitman W."/>
        </authorList>
    </citation>
    <scope>NUCLEOTIDE SEQUENCE [LARGE SCALE GENOMIC DNA]</scope>
    <source>
        <strain evidence="12 13">SEMIA 4084</strain>
    </source>
</reference>
<dbReference type="SUPFAM" id="SSF50182">
    <property type="entry name" value="Sm-like ribonucleoproteins"/>
    <property type="match status" value="1"/>
</dbReference>
<evidence type="ECO:0000256" key="5">
    <source>
        <dbReference type="ARBA" id="ARBA00022989"/>
    </source>
</evidence>
<evidence type="ECO:0000259" key="9">
    <source>
        <dbReference type="Pfam" id="PF00924"/>
    </source>
</evidence>
<evidence type="ECO:0000256" key="1">
    <source>
        <dbReference type="ARBA" id="ARBA00004651"/>
    </source>
</evidence>
<dbReference type="InterPro" id="IPR023408">
    <property type="entry name" value="MscS_beta-dom_sf"/>
</dbReference>
<feature type="transmembrane region" description="Helical" evidence="7">
    <location>
        <begin position="505"/>
        <end position="524"/>
    </location>
</feature>
<name>A0A7W8UEX6_9HYPH</name>
<organism evidence="12 13">
    <name type="scientific">Rhizobium giardinii</name>
    <dbReference type="NCBI Taxonomy" id="56731"/>
    <lineage>
        <taxon>Bacteria</taxon>
        <taxon>Pseudomonadati</taxon>
        <taxon>Pseudomonadota</taxon>
        <taxon>Alphaproteobacteria</taxon>
        <taxon>Hyphomicrobiales</taxon>
        <taxon>Rhizobiaceae</taxon>
        <taxon>Rhizobium/Agrobacterium group</taxon>
        <taxon>Rhizobium</taxon>
    </lineage>
</organism>
<evidence type="ECO:0000256" key="8">
    <source>
        <dbReference type="SAM" id="SignalP"/>
    </source>
</evidence>
<evidence type="ECO:0000256" key="7">
    <source>
        <dbReference type="SAM" id="Phobius"/>
    </source>
</evidence>
<feature type="domain" description="Mechanosensitive ion channel transmembrane helices 2/3" evidence="11">
    <location>
        <begin position="480"/>
        <end position="521"/>
    </location>
</feature>
<gene>
    <name evidence="12" type="ORF">GGD55_004689</name>
</gene>
<dbReference type="Proteomes" id="UP000585507">
    <property type="component" value="Unassembled WGS sequence"/>
</dbReference>
<feature type="transmembrane region" description="Helical" evidence="7">
    <location>
        <begin position="127"/>
        <end position="147"/>
    </location>
</feature>
<dbReference type="SUPFAM" id="SSF82861">
    <property type="entry name" value="Mechanosensitive channel protein MscS (YggB), transmembrane region"/>
    <property type="match status" value="1"/>
</dbReference>
<evidence type="ECO:0000256" key="4">
    <source>
        <dbReference type="ARBA" id="ARBA00022692"/>
    </source>
</evidence>
<dbReference type="GO" id="GO:0008381">
    <property type="term" value="F:mechanosensitive monoatomic ion channel activity"/>
    <property type="evidence" value="ECO:0007669"/>
    <property type="project" value="InterPro"/>
</dbReference>
<sequence>MRKACNIWPFLARLWLMVAVMVCAAAYGGQPVLAQTPAPAASEQKIDQLIKLLDDPEVRALLNKSATAPASPATDAAVDMSAATFNDWGSKIRQHLRDIGQAVPRVSSEFMRAGGTIAAEINGHGPFAVFVLFLTLVMIGFGAEWLFHRIASRSRARAAGKQVDGVSVKPLHRAGHHLFAVLAPLLAFGLASLGLFLAMTWPPLLNAIMLPLLLGVIACRFVIRIARVLLLGPPSADGPDEAAGIIPLDHTASDFWYKRVFWLASILFAGWAFAGVMVALNVAPPVRGVVVYGLGLGLLLVGIETVWNRPAANARPQGRGVMEWALTAYLCLLWALWVAGMVGVLWIGIYALVLPGLLKTTTATVRNAFAARRDAPDGGNPVLEVLVERGARAAIIVLAVAWLAFLVNKRSSMFSGGAMTDRLIQGILAGAIILLVADILWQISKAVINRAIERARVATGDDAHKARNARLMTLLPLLRTVLAIVIGLIAVMMVLSGLGVQIGPLIAGAGIFGVAIGFGSQALVKDVISGVFYMMDDAFRVGEYIQAGSYKGTVESFSIRSVKLRHHRGPIFTVPFGELGAIENMSRDWVIDKFTISVGYSADINKVRKMVKGVGAALLADEELGPYIIETVKMKGVEQFGDYGINLSFAMMTKPGYQTMVRRRAYMMIREVFVQNGIVFASPTVQVASNDPAAAAAAAATMKAAMDQKKLAEGGAEGAQ</sequence>
<proteinExistence type="inferred from homology"/>
<feature type="transmembrane region" description="Helical" evidence="7">
    <location>
        <begin position="289"/>
        <end position="307"/>
    </location>
</feature>
<evidence type="ECO:0000256" key="3">
    <source>
        <dbReference type="ARBA" id="ARBA00022475"/>
    </source>
</evidence>
<keyword evidence="6 7" id="KW-0472">Membrane</keyword>
<feature type="transmembrane region" description="Helical" evidence="7">
    <location>
        <begin position="328"/>
        <end position="353"/>
    </location>
</feature>
<feature type="transmembrane region" description="Helical" evidence="7">
    <location>
        <begin position="178"/>
        <end position="198"/>
    </location>
</feature>
<evidence type="ECO:0000259" key="10">
    <source>
        <dbReference type="Pfam" id="PF21082"/>
    </source>
</evidence>
<dbReference type="Gene3D" id="1.10.287.1260">
    <property type="match status" value="1"/>
</dbReference>